<feature type="domain" description="Maltokinase N-terminal cap" evidence="5">
    <location>
        <begin position="20"/>
        <end position="107"/>
    </location>
</feature>
<dbReference type="RefSeq" id="WP_255919540.1">
    <property type="nucleotide sequence ID" value="NZ_JANFNG010000004.1"/>
</dbReference>
<keyword evidence="1" id="KW-0808">Transferase</keyword>
<comment type="caution">
    <text evidence="6">The sequence shown here is derived from an EMBL/GenBank/DDBJ whole genome shotgun (WGS) entry which is preliminary data.</text>
</comment>
<evidence type="ECO:0000256" key="1">
    <source>
        <dbReference type="ARBA" id="ARBA00022679"/>
    </source>
</evidence>
<sequence>MAVVHRTTLTPNKLELLGSWLPAQPWYLGTGSKPELTRAGGFRLDDPQGEVGIEFMAVTDESGDRSRTYQVPFSYRGAPLGGADHALIGTAEHGVLGRRWIYDGTHDPVVVSQLFALILGKAVPQAQSTSNTPEPSVTGYFVAESDRTGPIERMTVTSGGDATDLVVHTTAVTGSPTRRPRQLTIRVNRVLLPGQDEPSAGAPEVLGGVTADWHVPDGTTVRGSFAVVLDTAPDSTAG</sequence>
<evidence type="ECO:0000256" key="2">
    <source>
        <dbReference type="ARBA" id="ARBA00022741"/>
    </source>
</evidence>
<keyword evidence="7" id="KW-1185">Reference proteome</keyword>
<accession>A0ABT1PSI8</accession>
<reference evidence="6" key="1">
    <citation type="submission" date="2022-06" db="EMBL/GenBank/DDBJ databases">
        <title>Draft genome sequence of Streptomyces sp. RB6PN25 isolated from peat swamp forest in Thailand.</title>
        <authorList>
            <person name="Duangmal K."/>
            <person name="Klaysubun C."/>
        </authorList>
    </citation>
    <scope>NUCLEOTIDE SEQUENCE</scope>
    <source>
        <strain evidence="6">RB6PN25</strain>
    </source>
</reference>
<keyword evidence="2" id="KW-0547">Nucleotide-binding</keyword>
<organism evidence="6 7">
    <name type="scientific">Streptomyces humicola</name>
    <dbReference type="NCBI Taxonomy" id="2953240"/>
    <lineage>
        <taxon>Bacteria</taxon>
        <taxon>Bacillati</taxon>
        <taxon>Actinomycetota</taxon>
        <taxon>Actinomycetes</taxon>
        <taxon>Kitasatosporales</taxon>
        <taxon>Streptomycetaceae</taxon>
        <taxon>Streptomyces</taxon>
    </lineage>
</organism>
<dbReference type="Proteomes" id="UP001057702">
    <property type="component" value="Unassembled WGS sequence"/>
</dbReference>
<evidence type="ECO:0000259" key="5">
    <source>
        <dbReference type="Pfam" id="PF18085"/>
    </source>
</evidence>
<gene>
    <name evidence="6" type="ORF">NGB36_08495</name>
</gene>
<evidence type="ECO:0000256" key="3">
    <source>
        <dbReference type="ARBA" id="ARBA00022777"/>
    </source>
</evidence>
<evidence type="ECO:0000256" key="4">
    <source>
        <dbReference type="ARBA" id="ARBA00022840"/>
    </source>
</evidence>
<evidence type="ECO:0000313" key="6">
    <source>
        <dbReference type="EMBL" id="MCQ4080638.1"/>
    </source>
</evidence>
<dbReference type="InterPro" id="IPR040999">
    <property type="entry name" value="Mak_N_cap"/>
</dbReference>
<dbReference type="EMBL" id="JANFNG010000004">
    <property type="protein sequence ID" value="MCQ4080638.1"/>
    <property type="molecule type" value="Genomic_DNA"/>
</dbReference>
<proteinExistence type="predicted"/>
<keyword evidence="3" id="KW-0418">Kinase</keyword>
<evidence type="ECO:0000313" key="7">
    <source>
        <dbReference type="Proteomes" id="UP001057702"/>
    </source>
</evidence>
<dbReference type="Pfam" id="PF18085">
    <property type="entry name" value="Mak_N_cap"/>
    <property type="match status" value="1"/>
</dbReference>
<name>A0ABT1PSI8_9ACTN</name>
<keyword evidence="4" id="KW-0067">ATP-binding</keyword>
<protein>
    <submittedName>
        <fullName evidence="6">1,4-alpha-glucan branching protein</fullName>
    </submittedName>
</protein>